<sequence>DLSEEFIFEFYEEVEDTSVNGKELIKKYNTINFEQELNEEQLEIVNNIKGPMLVIAGAGSGKTRTIVYSVARLLLNGVRPSEIMLVTFTNKAAKEMIKRVEKLLGKKPKGIWAGTFHSMANRFIRIYTKTLSLKPNYTIMDESDANALMKLAIDEINVKEIEERFPTSKMCKKILSYSINCNKSIQEVILWKYPQFDSKKILTKLNETFEIYKKKKAKDNLVDFDDLLVYWNLLLDERSFAQRIAKNIKYILVDEYQDTNHIQDDIIHKIA</sequence>
<feature type="non-terminal residue" evidence="7">
    <location>
        <position position="271"/>
    </location>
</feature>
<protein>
    <recommendedName>
        <fullName evidence="6">UvrD-like helicase ATP-binding domain-containing protein</fullName>
    </recommendedName>
</protein>
<gene>
    <name evidence="7" type="ORF">S06H3_20615</name>
</gene>
<proteinExistence type="predicted"/>
<dbReference type="PANTHER" id="PTHR11070:SF2">
    <property type="entry name" value="ATP-DEPENDENT DNA HELICASE SRS2"/>
    <property type="match status" value="1"/>
</dbReference>
<dbReference type="Pfam" id="PF00580">
    <property type="entry name" value="UvrD-helicase"/>
    <property type="match status" value="1"/>
</dbReference>
<keyword evidence="3" id="KW-0347">Helicase</keyword>
<dbReference type="GO" id="GO:0005829">
    <property type="term" value="C:cytosol"/>
    <property type="evidence" value="ECO:0007669"/>
    <property type="project" value="TreeGrafter"/>
</dbReference>
<evidence type="ECO:0000256" key="2">
    <source>
        <dbReference type="ARBA" id="ARBA00022801"/>
    </source>
</evidence>
<evidence type="ECO:0000259" key="6">
    <source>
        <dbReference type="PROSITE" id="PS51198"/>
    </source>
</evidence>
<feature type="domain" description="UvrD-like helicase ATP-binding" evidence="6">
    <location>
        <begin position="35"/>
        <end position="271"/>
    </location>
</feature>
<evidence type="ECO:0000313" key="7">
    <source>
        <dbReference type="EMBL" id="GAI15333.1"/>
    </source>
</evidence>
<accession>X1L8F9</accession>
<dbReference type="InterPro" id="IPR027417">
    <property type="entry name" value="P-loop_NTPase"/>
</dbReference>
<name>X1L8F9_9ZZZZ</name>
<dbReference type="SUPFAM" id="SSF52540">
    <property type="entry name" value="P-loop containing nucleoside triphosphate hydrolases"/>
    <property type="match status" value="1"/>
</dbReference>
<dbReference type="InterPro" id="IPR000212">
    <property type="entry name" value="DNA_helicase_UvrD/REP"/>
</dbReference>
<dbReference type="Gene3D" id="3.40.50.300">
    <property type="entry name" value="P-loop containing nucleotide triphosphate hydrolases"/>
    <property type="match status" value="1"/>
</dbReference>
<dbReference type="GO" id="GO:0003677">
    <property type="term" value="F:DNA binding"/>
    <property type="evidence" value="ECO:0007669"/>
    <property type="project" value="UniProtKB-KW"/>
</dbReference>
<dbReference type="CDD" id="cd17932">
    <property type="entry name" value="DEXQc_UvrD"/>
    <property type="match status" value="1"/>
</dbReference>
<dbReference type="GO" id="GO:0043138">
    <property type="term" value="F:3'-5' DNA helicase activity"/>
    <property type="evidence" value="ECO:0007669"/>
    <property type="project" value="TreeGrafter"/>
</dbReference>
<dbReference type="PROSITE" id="PS51198">
    <property type="entry name" value="UVRD_HELICASE_ATP_BIND"/>
    <property type="match status" value="1"/>
</dbReference>
<evidence type="ECO:0000256" key="3">
    <source>
        <dbReference type="ARBA" id="ARBA00022806"/>
    </source>
</evidence>
<dbReference type="GO" id="GO:0000725">
    <property type="term" value="P:recombinational repair"/>
    <property type="evidence" value="ECO:0007669"/>
    <property type="project" value="TreeGrafter"/>
</dbReference>
<dbReference type="PANTHER" id="PTHR11070">
    <property type="entry name" value="UVRD / RECB / PCRA DNA HELICASE FAMILY MEMBER"/>
    <property type="match status" value="1"/>
</dbReference>
<keyword evidence="1" id="KW-0547">Nucleotide-binding</keyword>
<evidence type="ECO:0000256" key="5">
    <source>
        <dbReference type="ARBA" id="ARBA00023125"/>
    </source>
</evidence>
<comment type="caution">
    <text evidence="7">The sequence shown here is derived from an EMBL/GenBank/DDBJ whole genome shotgun (WGS) entry which is preliminary data.</text>
</comment>
<dbReference type="InterPro" id="IPR014016">
    <property type="entry name" value="UvrD-like_ATP-bd"/>
</dbReference>
<evidence type="ECO:0000256" key="1">
    <source>
        <dbReference type="ARBA" id="ARBA00022741"/>
    </source>
</evidence>
<keyword evidence="2" id="KW-0378">Hydrolase</keyword>
<dbReference type="InterPro" id="IPR013986">
    <property type="entry name" value="DExx_box_DNA_helicase_dom_sf"/>
</dbReference>
<feature type="non-terminal residue" evidence="7">
    <location>
        <position position="1"/>
    </location>
</feature>
<reference evidence="7" key="1">
    <citation type="journal article" date="2014" name="Front. Microbiol.">
        <title>High frequency of phylogenetically diverse reductive dehalogenase-homologous genes in deep subseafloor sedimentary metagenomes.</title>
        <authorList>
            <person name="Kawai M."/>
            <person name="Futagami T."/>
            <person name="Toyoda A."/>
            <person name="Takaki Y."/>
            <person name="Nishi S."/>
            <person name="Hori S."/>
            <person name="Arai W."/>
            <person name="Tsubouchi T."/>
            <person name="Morono Y."/>
            <person name="Uchiyama I."/>
            <person name="Ito T."/>
            <person name="Fujiyama A."/>
            <person name="Inagaki F."/>
            <person name="Takami H."/>
        </authorList>
    </citation>
    <scope>NUCLEOTIDE SEQUENCE</scope>
    <source>
        <strain evidence="7">Expedition CK06-06</strain>
    </source>
</reference>
<dbReference type="GO" id="GO:0016787">
    <property type="term" value="F:hydrolase activity"/>
    <property type="evidence" value="ECO:0007669"/>
    <property type="project" value="UniProtKB-KW"/>
</dbReference>
<organism evidence="7">
    <name type="scientific">marine sediment metagenome</name>
    <dbReference type="NCBI Taxonomy" id="412755"/>
    <lineage>
        <taxon>unclassified sequences</taxon>
        <taxon>metagenomes</taxon>
        <taxon>ecological metagenomes</taxon>
    </lineage>
</organism>
<dbReference type="GO" id="GO:0005524">
    <property type="term" value="F:ATP binding"/>
    <property type="evidence" value="ECO:0007669"/>
    <property type="project" value="UniProtKB-KW"/>
</dbReference>
<evidence type="ECO:0000256" key="4">
    <source>
        <dbReference type="ARBA" id="ARBA00022840"/>
    </source>
</evidence>
<dbReference type="Gene3D" id="1.10.10.160">
    <property type="match status" value="1"/>
</dbReference>
<keyword evidence="5" id="KW-0238">DNA-binding</keyword>
<dbReference type="AlphaFoldDB" id="X1L8F9"/>
<keyword evidence="4" id="KW-0067">ATP-binding</keyword>
<dbReference type="EMBL" id="BARV01010698">
    <property type="protein sequence ID" value="GAI15333.1"/>
    <property type="molecule type" value="Genomic_DNA"/>
</dbReference>